<evidence type="ECO:0000313" key="2">
    <source>
        <dbReference type="Proteomes" id="UP001295444"/>
    </source>
</evidence>
<organism evidence="1 2">
    <name type="scientific">Pelobates cultripes</name>
    <name type="common">Western spadefoot toad</name>
    <dbReference type="NCBI Taxonomy" id="61616"/>
    <lineage>
        <taxon>Eukaryota</taxon>
        <taxon>Metazoa</taxon>
        <taxon>Chordata</taxon>
        <taxon>Craniata</taxon>
        <taxon>Vertebrata</taxon>
        <taxon>Euteleostomi</taxon>
        <taxon>Amphibia</taxon>
        <taxon>Batrachia</taxon>
        <taxon>Anura</taxon>
        <taxon>Pelobatoidea</taxon>
        <taxon>Pelobatidae</taxon>
        <taxon>Pelobates</taxon>
    </lineage>
</organism>
<reference evidence="1" key="1">
    <citation type="submission" date="2022-03" db="EMBL/GenBank/DDBJ databases">
        <authorList>
            <person name="Alioto T."/>
            <person name="Alioto T."/>
            <person name="Gomez Garrido J."/>
        </authorList>
    </citation>
    <scope>NUCLEOTIDE SEQUENCE</scope>
</reference>
<name>A0AAD1W496_PELCU</name>
<dbReference type="AlphaFoldDB" id="A0AAD1W496"/>
<accession>A0AAD1W496</accession>
<dbReference type="EMBL" id="OW240915">
    <property type="protein sequence ID" value="CAH2286178.1"/>
    <property type="molecule type" value="Genomic_DNA"/>
</dbReference>
<protein>
    <submittedName>
        <fullName evidence="1">Uncharacterized protein</fullName>
    </submittedName>
</protein>
<sequence>MGDLLSANEQILQPKITPLLDPLYDAIAGSNGFPQEMFEVTISPILKTGKDPTKERSTPRVDKEGEHDCCPERLALQQEIQCLGCTWTGDTGKRLTRPLESTLREPGSAVSRPPSPGWCENGRCYC</sequence>
<dbReference type="Proteomes" id="UP001295444">
    <property type="component" value="Chromosome 04"/>
</dbReference>
<evidence type="ECO:0000313" key="1">
    <source>
        <dbReference type="EMBL" id="CAH2286178.1"/>
    </source>
</evidence>
<proteinExistence type="predicted"/>
<gene>
    <name evidence="1" type="ORF">PECUL_23A035785</name>
</gene>
<keyword evidence="2" id="KW-1185">Reference proteome</keyword>